<dbReference type="EMBL" id="PYGA01000031">
    <property type="protein sequence ID" value="PSK87509.1"/>
    <property type="molecule type" value="Genomic_DNA"/>
</dbReference>
<dbReference type="GO" id="GO:0003700">
    <property type="term" value="F:DNA-binding transcription factor activity"/>
    <property type="evidence" value="ECO:0007669"/>
    <property type="project" value="InterPro"/>
</dbReference>
<dbReference type="AlphaFoldDB" id="A0A2P8CRC3"/>
<reference evidence="2 3" key="1">
    <citation type="submission" date="2018-03" db="EMBL/GenBank/DDBJ databases">
        <title>Genomic Encyclopedia of Archaeal and Bacterial Type Strains, Phase II (KMG-II): from individual species to whole genera.</title>
        <authorList>
            <person name="Goeker M."/>
        </authorList>
    </citation>
    <scope>NUCLEOTIDE SEQUENCE [LARGE SCALE GENOMIC DNA]</scope>
    <source>
        <strain evidence="2 3">DSM 45312</strain>
    </source>
</reference>
<evidence type="ECO:0000313" key="2">
    <source>
        <dbReference type="EMBL" id="PSK87509.1"/>
    </source>
</evidence>
<dbReference type="SUPFAM" id="SSF46785">
    <property type="entry name" value="Winged helix' DNA-binding domain"/>
    <property type="match status" value="1"/>
</dbReference>
<keyword evidence="3" id="KW-1185">Reference proteome</keyword>
<dbReference type="InterPro" id="IPR036390">
    <property type="entry name" value="WH_DNA-bd_sf"/>
</dbReference>
<evidence type="ECO:0000313" key="3">
    <source>
        <dbReference type="Proteomes" id="UP000240542"/>
    </source>
</evidence>
<gene>
    <name evidence="2" type="ORF">CLV63_13162</name>
</gene>
<sequence length="99" mass="11392">MQEWTFLTNHAHVLLCVVRDPQARLRDIAEQVGITERAAQRIVADLVEAGYLEREREGRRNRYRLHAELPLRHPMDRDTAIGELVAVLIGTRIDPDQVA</sequence>
<evidence type="ECO:0000259" key="1">
    <source>
        <dbReference type="Pfam" id="PF12802"/>
    </source>
</evidence>
<proteinExistence type="predicted"/>
<feature type="domain" description="HTH marR-type" evidence="1">
    <location>
        <begin position="9"/>
        <end position="58"/>
    </location>
</feature>
<organism evidence="2 3">
    <name type="scientific">Murinocardiopsis flavida</name>
    <dbReference type="NCBI Taxonomy" id="645275"/>
    <lineage>
        <taxon>Bacteria</taxon>
        <taxon>Bacillati</taxon>
        <taxon>Actinomycetota</taxon>
        <taxon>Actinomycetes</taxon>
        <taxon>Streptosporangiales</taxon>
        <taxon>Nocardiopsidaceae</taxon>
        <taxon>Murinocardiopsis</taxon>
    </lineage>
</organism>
<dbReference type="Pfam" id="PF12802">
    <property type="entry name" value="MarR_2"/>
    <property type="match status" value="1"/>
</dbReference>
<dbReference type="Gene3D" id="1.10.10.10">
    <property type="entry name" value="Winged helix-like DNA-binding domain superfamily/Winged helix DNA-binding domain"/>
    <property type="match status" value="1"/>
</dbReference>
<dbReference type="Proteomes" id="UP000240542">
    <property type="component" value="Unassembled WGS sequence"/>
</dbReference>
<comment type="caution">
    <text evidence="2">The sequence shown here is derived from an EMBL/GenBank/DDBJ whole genome shotgun (WGS) entry which is preliminary data.</text>
</comment>
<dbReference type="InterPro" id="IPR036388">
    <property type="entry name" value="WH-like_DNA-bd_sf"/>
</dbReference>
<name>A0A2P8CRC3_9ACTN</name>
<dbReference type="InterPro" id="IPR000835">
    <property type="entry name" value="HTH_MarR-typ"/>
</dbReference>
<accession>A0A2P8CRC3</accession>
<dbReference type="OrthoDB" id="371140at2"/>
<dbReference type="RefSeq" id="WP_106586558.1">
    <property type="nucleotide sequence ID" value="NZ_PYGA01000031.1"/>
</dbReference>
<protein>
    <submittedName>
        <fullName evidence="2">MarR family protein</fullName>
    </submittedName>
</protein>